<dbReference type="SUPFAM" id="SSF53383">
    <property type="entry name" value="PLP-dependent transferases"/>
    <property type="match status" value="1"/>
</dbReference>
<feature type="non-terminal residue" evidence="2">
    <location>
        <position position="92"/>
    </location>
</feature>
<dbReference type="GO" id="GO:0008483">
    <property type="term" value="F:transaminase activity"/>
    <property type="evidence" value="ECO:0007669"/>
    <property type="project" value="TreeGrafter"/>
</dbReference>
<keyword evidence="1" id="KW-0663">Pyridoxal phosphate</keyword>
<gene>
    <name evidence="2" type="ORF">CHH61_23815</name>
</gene>
<dbReference type="AlphaFoldDB" id="A0A268RBH0"/>
<sequence>RLDELQAAVLNVKFPHLDTWSEMRRKNADTYTSLLKEKVGDHVVTPVEKEGNYHVFHQYTLRVENRDELQKYLQEQGVSTMIYYPLPLHVQP</sequence>
<comment type="caution">
    <text evidence="2">The sequence shown here is derived from an EMBL/GenBank/DDBJ whole genome shotgun (WGS) entry which is preliminary data.</text>
</comment>
<reference evidence="2 3" key="1">
    <citation type="submission" date="2017-07" db="EMBL/GenBank/DDBJ databases">
        <title>Isolation and whole genome analysis of endospore-forming bacteria from heroin.</title>
        <authorList>
            <person name="Kalinowski J."/>
            <person name="Ahrens B."/>
            <person name="Al-Dilaimi A."/>
            <person name="Winkler A."/>
            <person name="Wibberg D."/>
            <person name="Schleenbecker U."/>
            <person name="Ruckert C."/>
            <person name="Wolfel R."/>
            <person name="Grass G."/>
        </authorList>
    </citation>
    <scope>NUCLEOTIDE SEQUENCE [LARGE SCALE GENOMIC DNA]</scope>
    <source>
        <strain evidence="2 3">7523-2</strain>
    </source>
</reference>
<feature type="non-terminal residue" evidence="2">
    <location>
        <position position="1"/>
    </location>
</feature>
<dbReference type="Proteomes" id="UP000216133">
    <property type="component" value="Unassembled WGS sequence"/>
</dbReference>
<dbReference type="Pfam" id="PF01041">
    <property type="entry name" value="DegT_DnrJ_EryC1"/>
    <property type="match status" value="1"/>
</dbReference>
<dbReference type="InterPro" id="IPR015422">
    <property type="entry name" value="PyrdxlP-dep_Trfase_small"/>
</dbReference>
<protein>
    <submittedName>
        <fullName evidence="2">Transcriptional regulator</fullName>
    </submittedName>
</protein>
<dbReference type="Gene3D" id="3.90.1150.10">
    <property type="entry name" value="Aspartate Aminotransferase, domain 1"/>
    <property type="match status" value="1"/>
</dbReference>
<evidence type="ECO:0000256" key="1">
    <source>
        <dbReference type="ARBA" id="ARBA00022898"/>
    </source>
</evidence>
<dbReference type="EMBL" id="NPBS01000417">
    <property type="protein sequence ID" value="PAF17593.1"/>
    <property type="molecule type" value="Genomic_DNA"/>
</dbReference>
<dbReference type="PANTHER" id="PTHR30244">
    <property type="entry name" value="TRANSAMINASE"/>
    <property type="match status" value="1"/>
</dbReference>
<dbReference type="GO" id="GO:0030170">
    <property type="term" value="F:pyridoxal phosphate binding"/>
    <property type="evidence" value="ECO:0007669"/>
    <property type="project" value="TreeGrafter"/>
</dbReference>
<dbReference type="RefSeq" id="WP_176471899.1">
    <property type="nucleotide sequence ID" value="NZ_NPBS01000417.1"/>
</dbReference>
<name>A0A268RBH0_SHOCL</name>
<organism evidence="2 3">
    <name type="scientific">Shouchella clausii</name>
    <name type="common">Alkalihalobacillus clausii</name>
    <dbReference type="NCBI Taxonomy" id="79880"/>
    <lineage>
        <taxon>Bacteria</taxon>
        <taxon>Bacillati</taxon>
        <taxon>Bacillota</taxon>
        <taxon>Bacilli</taxon>
        <taxon>Bacillales</taxon>
        <taxon>Bacillaceae</taxon>
        <taxon>Shouchella</taxon>
    </lineage>
</organism>
<dbReference type="PANTHER" id="PTHR30244:SF36">
    <property type="entry name" value="3-OXO-GLUCOSE-6-PHOSPHATE:GLUTAMATE AMINOTRANSFERASE"/>
    <property type="match status" value="1"/>
</dbReference>
<dbReference type="InterPro" id="IPR015424">
    <property type="entry name" value="PyrdxlP-dep_Trfase"/>
</dbReference>
<dbReference type="InterPro" id="IPR000653">
    <property type="entry name" value="DegT/StrS_aminotransferase"/>
</dbReference>
<proteinExistence type="predicted"/>
<evidence type="ECO:0000313" key="3">
    <source>
        <dbReference type="Proteomes" id="UP000216133"/>
    </source>
</evidence>
<evidence type="ECO:0000313" key="2">
    <source>
        <dbReference type="EMBL" id="PAF17593.1"/>
    </source>
</evidence>
<dbReference type="GO" id="GO:0000271">
    <property type="term" value="P:polysaccharide biosynthetic process"/>
    <property type="evidence" value="ECO:0007669"/>
    <property type="project" value="TreeGrafter"/>
</dbReference>
<accession>A0A268RBH0</accession>